<proteinExistence type="predicted"/>
<dbReference type="InterPro" id="IPR005548">
    <property type="entry name" value="Cell_div_FtsQ/DivIB_C"/>
</dbReference>
<protein>
    <submittedName>
        <fullName evidence="9">Cell division protein FtsQ</fullName>
    </submittedName>
</protein>
<evidence type="ECO:0000256" key="7">
    <source>
        <dbReference type="ARBA" id="ARBA00023306"/>
    </source>
</evidence>
<dbReference type="AlphaFoldDB" id="A0A3G6J156"/>
<keyword evidence="7" id="KW-0131">Cell cycle</keyword>
<evidence type="ECO:0000313" key="9">
    <source>
        <dbReference type="EMBL" id="AZA11765.1"/>
    </source>
</evidence>
<evidence type="ECO:0000256" key="3">
    <source>
        <dbReference type="ARBA" id="ARBA00022618"/>
    </source>
</evidence>
<keyword evidence="3 9" id="KW-0132">Cell division</keyword>
<dbReference type="InterPro" id="IPR034746">
    <property type="entry name" value="POTRA"/>
</dbReference>
<comment type="subcellular location">
    <subcellularLocation>
        <location evidence="1">Membrane</location>
    </subcellularLocation>
</comment>
<evidence type="ECO:0000256" key="1">
    <source>
        <dbReference type="ARBA" id="ARBA00004370"/>
    </source>
</evidence>
<reference evidence="9 10" key="1">
    <citation type="submission" date="2018-11" db="EMBL/GenBank/DDBJ databases">
        <authorList>
            <person name="Kleinhagauer T."/>
            <person name="Glaeser S.P."/>
            <person name="Spergser J."/>
            <person name="Ruckert C."/>
            <person name="Kaempfer P."/>
            <person name="Busse H.-J."/>
        </authorList>
    </citation>
    <scope>NUCLEOTIDE SEQUENCE [LARGE SCALE GENOMIC DNA]</scope>
    <source>
        <strain evidence="9 10">W8</strain>
    </source>
</reference>
<feature type="domain" description="POTRA" evidence="8">
    <location>
        <begin position="29"/>
        <end position="97"/>
    </location>
</feature>
<evidence type="ECO:0000256" key="4">
    <source>
        <dbReference type="ARBA" id="ARBA00022692"/>
    </source>
</evidence>
<keyword evidence="5" id="KW-1133">Transmembrane helix</keyword>
<keyword evidence="6" id="KW-0472">Membrane</keyword>
<evidence type="ECO:0000256" key="6">
    <source>
        <dbReference type="ARBA" id="ARBA00023136"/>
    </source>
</evidence>
<dbReference type="Pfam" id="PF03799">
    <property type="entry name" value="FtsQ_DivIB_C"/>
    <property type="match status" value="1"/>
</dbReference>
<keyword evidence="4" id="KW-0812">Transmembrane</keyword>
<accession>A0A3G6J156</accession>
<gene>
    <name evidence="9" type="primary">ftsQ</name>
    <name evidence="9" type="ORF">CGERO_07325</name>
</gene>
<sequence precursor="true">MRKRVLIVTAIVAVLVLVLGAVAWFSPLIKVTNIEVTGNQHTSTEEVLTAADIPKEAKLLPLPSKEVAQRVSTLPWVAKVSVAKRLPDTVGIEVQEHEAVGYVPEDDGLHIFDASGTVFMISDDPAGATRVSVKDDAGQQAAAGVLGALQQEQRPLVKEIDANNPDAITLKLDEGKEIFWGSTDNMHNKAVAMNAALSREEKRVDISAAPDIAVR</sequence>
<evidence type="ECO:0000256" key="2">
    <source>
        <dbReference type="ARBA" id="ARBA00022475"/>
    </source>
</evidence>
<dbReference type="GO" id="GO:0051301">
    <property type="term" value="P:cell division"/>
    <property type="evidence" value="ECO:0007669"/>
    <property type="project" value="UniProtKB-KW"/>
</dbReference>
<dbReference type="KEGG" id="cgk:CGERO_07325"/>
<name>A0A3G6J156_9CORY</name>
<evidence type="ECO:0000256" key="5">
    <source>
        <dbReference type="ARBA" id="ARBA00022989"/>
    </source>
</evidence>
<dbReference type="EMBL" id="CP033897">
    <property type="protein sequence ID" value="AZA11765.1"/>
    <property type="molecule type" value="Genomic_DNA"/>
</dbReference>
<dbReference type="PROSITE" id="PS51779">
    <property type="entry name" value="POTRA"/>
    <property type="match status" value="1"/>
</dbReference>
<organism evidence="9 10">
    <name type="scientific">Corynebacterium gerontici</name>
    <dbReference type="NCBI Taxonomy" id="2079234"/>
    <lineage>
        <taxon>Bacteria</taxon>
        <taxon>Bacillati</taxon>
        <taxon>Actinomycetota</taxon>
        <taxon>Actinomycetes</taxon>
        <taxon>Mycobacteriales</taxon>
        <taxon>Corynebacteriaceae</taxon>
        <taxon>Corynebacterium</taxon>
    </lineage>
</organism>
<dbReference type="PANTHER" id="PTHR37820:SF1">
    <property type="entry name" value="CELL DIVISION PROTEIN FTSQ"/>
    <property type="match status" value="1"/>
</dbReference>
<dbReference type="OrthoDB" id="9790760at2"/>
<dbReference type="GO" id="GO:0005886">
    <property type="term" value="C:plasma membrane"/>
    <property type="evidence" value="ECO:0007669"/>
    <property type="project" value="TreeGrafter"/>
</dbReference>
<dbReference type="Proteomes" id="UP000271587">
    <property type="component" value="Chromosome"/>
</dbReference>
<dbReference type="PANTHER" id="PTHR37820">
    <property type="entry name" value="CELL DIVISION PROTEIN DIVIB"/>
    <property type="match status" value="1"/>
</dbReference>
<evidence type="ECO:0000259" key="8">
    <source>
        <dbReference type="PROSITE" id="PS51779"/>
    </source>
</evidence>
<keyword evidence="2" id="KW-1003">Cell membrane</keyword>
<dbReference type="InterPro" id="IPR013685">
    <property type="entry name" value="POTRA_FtsQ_type"/>
</dbReference>
<dbReference type="Pfam" id="PF08478">
    <property type="entry name" value="POTRA_1"/>
    <property type="match status" value="1"/>
</dbReference>
<dbReference type="Gene3D" id="3.10.20.310">
    <property type="entry name" value="membrane protein fhac"/>
    <property type="match status" value="1"/>
</dbReference>
<dbReference type="InterPro" id="IPR050487">
    <property type="entry name" value="FtsQ_DivIB"/>
</dbReference>
<evidence type="ECO:0000313" key="10">
    <source>
        <dbReference type="Proteomes" id="UP000271587"/>
    </source>
</evidence>
<dbReference type="RefSeq" id="WP_123934617.1">
    <property type="nucleotide sequence ID" value="NZ_CP033897.1"/>
</dbReference>
<keyword evidence="10" id="KW-1185">Reference proteome</keyword>